<dbReference type="EMBL" id="SZUV01000001">
    <property type="protein sequence ID" value="TQN50206.1"/>
    <property type="molecule type" value="Genomic_DNA"/>
</dbReference>
<comment type="subcellular location">
    <subcellularLocation>
        <location evidence="1">Endomembrane system</location>
        <topology evidence="1">Multi-pass membrane protein</topology>
    </subcellularLocation>
</comment>
<keyword evidence="4 5" id="KW-0472">Membrane</keyword>
<dbReference type="AlphaFoldDB" id="A0A543Q1J6"/>
<proteinExistence type="predicted"/>
<dbReference type="Pfam" id="PF02656">
    <property type="entry name" value="DUF202"/>
    <property type="match status" value="1"/>
</dbReference>
<name>A0A543Q1J6_ACITH</name>
<feature type="domain" description="DUF202" evidence="6">
    <location>
        <begin position="57"/>
        <end position="117"/>
    </location>
</feature>
<keyword evidence="2 5" id="KW-0812">Transmembrane</keyword>
<gene>
    <name evidence="7" type="ORF">DLNHIDIE_00043</name>
</gene>
<evidence type="ECO:0000256" key="4">
    <source>
        <dbReference type="ARBA" id="ARBA00023136"/>
    </source>
</evidence>
<sequence>MLQRLKSTGNFDSPDWAGLDGLCMIVDVLSAKGDALLPYEKFLSRDFILRDWLAVDRTILANERTLLSYTRTALTLILAGLTFIRFFGPQLWAALGYVSLATGLVIWGIGLQRYLGKLQHYQAYV</sequence>
<protein>
    <recommendedName>
        <fullName evidence="6">DUF202 domain-containing protein</fullName>
    </recommendedName>
</protein>
<keyword evidence="3 5" id="KW-1133">Transmembrane helix</keyword>
<dbReference type="RefSeq" id="WP_226842705.1">
    <property type="nucleotide sequence ID" value="NZ_SZUV01000001.1"/>
</dbReference>
<comment type="caution">
    <text evidence="7">The sequence shown here is derived from an EMBL/GenBank/DDBJ whole genome shotgun (WGS) entry which is preliminary data.</text>
</comment>
<reference evidence="7 8" key="1">
    <citation type="submission" date="2019-03" db="EMBL/GenBank/DDBJ databases">
        <title>New insights into Acidothiobacillus thiooxidans sulfur metabolism through coupled gene expression, solution geochemistry, microscopy and spectroscopy analyses.</title>
        <authorList>
            <person name="Camacho D."/>
            <person name="Frazao R."/>
            <person name="Fouillen A."/>
            <person name="Nanci A."/>
            <person name="Lang B.F."/>
            <person name="Apte S.C."/>
            <person name="Baron C."/>
            <person name="Warren L.A."/>
        </authorList>
    </citation>
    <scope>NUCLEOTIDE SEQUENCE [LARGE SCALE GENOMIC DNA]</scope>
    <source>
        <strain evidence="7 8">ATCC 19377</strain>
    </source>
</reference>
<evidence type="ECO:0000256" key="2">
    <source>
        <dbReference type="ARBA" id="ARBA00022692"/>
    </source>
</evidence>
<dbReference type="Proteomes" id="UP000315403">
    <property type="component" value="Unassembled WGS sequence"/>
</dbReference>
<evidence type="ECO:0000256" key="3">
    <source>
        <dbReference type="ARBA" id="ARBA00022989"/>
    </source>
</evidence>
<accession>A0A543Q1J6</accession>
<evidence type="ECO:0000259" key="6">
    <source>
        <dbReference type="Pfam" id="PF02656"/>
    </source>
</evidence>
<feature type="transmembrane region" description="Helical" evidence="5">
    <location>
        <begin position="66"/>
        <end position="86"/>
    </location>
</feature>
<dbReference type="GO" id="GO:0012505">
    <property type="term" value="C:endomembrane system"/>
    <property type="evidence" value="ECO:0007669"/>
    <property type="project" value="UniProtKB-SubCell"/>
</dbReference>
<evidence type="ECO:0000313" key="8">
    <source>
        <dbReference type="Proteomes" id="UP000315403"/>
    </source>
</evidence>
<evidence type="ECO:0000256" key="1">
    <source>
        <dbReference type="ARBA" id="ARBA00004127"/>
    </source>
</evidence>
<feature type="transmembrane region" description="Helical" evidence="5">
    <location>
        <begin position="92"/>
        <end position="111"/>
    </location>
</feature>
<dbReference type="InterPro" id="IPR003807">
    <property type="entry name" value="DUF202"/>
</dbReference>
<evidence type="ECO:0000256" key="5">
    <source>
        <dbReference type="SAM" id="Phobius"/>
    </source>
</evidence>
<organism evidence="7 8">
    <name type="scientific">Acidithiobacillus thiooxidans ATCC 19377</name>
    <dbReference type="NCBI Taxonomy" id="637390"/>
    <lineage>
        <taxon>Bacteria</taxon>
        <taxon>Pseudomonadati</taxon>
        <taxon>Pseudomonadota</taxon>
        <taxon>Acidithiobacillia</taxon>
        <taxon>Acidithiobacillales</taxon>
        <taxon>Acidithiobacillaceae</taxon>
        <taxon>Acidithiobacillus</taxon>
    </lineage>
</organism>
<evidence type="ECO:0000313" key="7">
    <source>
        <dbReference type="EMBL" id="TQN50206.1"/>
    </source>
</evidence>